<dbReference type="GO" id="GO:0005886">
    <property type="term" value="C:plasma membrane"/>
    <property type="evidence" value="ECO:0007669"/>
    <property type="project" value="UniProtKB-SubCell"/>
</dbReference>
<dbReference type="EMBL" id="CP031517">
    <property type="protein sequence ID" value="QOS39622.1"/>
    <property type="molecule type" value="Genomic_DNA"/>
</dbReference>
<dbReference type="KEGG" id="trc:DYE49_03770"/>
<feature type="transmembrane region" description="Helical" evidence="6">
    <location>
        <begin position="373"/>
        <end position="398"/>
    </location>
</feature>
<evidence type="ECO:0000256" key="5">
    <source>
        <dbReference type="ARBA" id="ARBA00023136"/>
    </source>
</evidence>
<gene>
    <name evidence="8" type="ORF">DYE49_03770</name>
</gene>
<evidence type="ECO:0000256" key="3">
    <source>
        <dbReference type="ARBA" id="ARBA00022692"/>
    </source>
</evidence>
<reference evidence="8 9" key="1">
    <citation type="submission" date="2018-08" db="EMBL/GenBank/DDBJ databases">
        <title>The first complete genome of Treponema rectale (CHPAT), a commensal spirochete of the bovine rectum.</title>
        <authorList>
            <person name="Staton G.J."/>
            <person name="Clegg S.R."/>
            <person name="Carter S.D."/>
            <person name="Radford A.D."/>
            <person name="Darby A."/>
            <person name="Hall N."/>
            <person name="Birtles R.J."/>
            <person name="Evans N.J."/>
        </authorList>
    </citation>
    <scope>NUCLEOTIDE SEQUENCE [LARGE SCALE GENOMIC DNA]</scope>
    <source>
        <strain evidence="8 9">CHPA</strain>
    </source>
</reference>
<evidence type="ECO:0000259" key="7">
    <source>
        <dbReference type="Pfam" id="PF02687"/>
    </source>
</evidence>
<feature type="domain" description="ABC3 transporter permease C-terminal" evidence="7">
    <location>
        <begin position="719"/>
        <end position="832"/>
    </location>
</feature>
<dbReference type="PANTHER" id="PTHR30287:SF2">
    <property type="entry name" value="BLL1001 PROTEIN"/>
    <property type="match status" value="1"/>
</dbReference>
<dbReference type="Pfam" id="PF02687">
    <property type="entry name" value="FtsX"/>
    <property type="match status" value="2"/>
</dbReference>
<name>A0A7M1XNB6_9SPIR</name>
<dbReference type="InterPro" id="IPR000515">
    <property type="entry name" value="MetI-like"/>
</dbReference>
<protein>
    <submittedName>
        <fullName evidence="8">ABC transporter permease</fullName>
    </submittedName>
</protein>
<dbReference type="Proteomes" id="UP000593591">
    <property type="component" value="Chromosome"/>
</dbReference>
<feature type="transmembrane region" description="Helical" evidence="6">
    <location>
        <begin position="710"/>
        <end position="732"/>
    </location>
</feature>
<feature type="transmembrane region" description="Helical" evidence="6">
    <location>
        <begin position="330"/>
        <end position="353"/>
    </location>
</feature>
<dbReference type="CDD" id="cd06261">
    <property type="entry name" value="TM_PBP2"/>
    <property type="match status" value="1"/>
</dbReference>
<dbReference type="InterPro" id="IPR003838">
    <property type="entry name" value="ABC3_permease_C"/>
</dbReference>
<evidence type="ECO:0000256" key="1">
    <source>
        <dbReference type="ARBA" id="ARBA00004651"/>
    </source>
</evidence>
<keyword evidence="3 6" id="KW-0812">Transmembrane</keyword>
<keyword evidence="2" id="KW-1003">Cell membrane</keyword>
<feature type="transmembrane region" description="Helical" evidence="6">
    <location>
        <begin position="495"/>
        <end position="515"/>
    </location>
</feature>
<dbReference type="InterPro" id="IPR038766">
    <property type="entry name" value="Membrane_comp_ABC_pdt"/>
</dbReference>
<keyword evidence="4 6" id="KW-1133">Transmembrane helix</keyword>
<comment type="subcellular location">
    <subcellularLocation>
        <location evidence="1">Cell membrane</location>
        <topology evidence="1">Multi-pass membrane protein</topology>
    </subcellularLocation>
</comment>
<evidence type="ECO:0000313" key="9">
    <source>
        <dbReference type="Proteomes" id="UP000593591"/>
    </source>
</evidence>
<evidence type="ECO:0000256" key="2">
    <source>
        <dbReference type="ARBA" id="ARBA00022475"/>
    </source>
</evidence>
<feature type="transmembrane region" description="Helical" evidence="6">
    <location>
        <begin position="418"/>
        <end position="444"/>
    </location>
</feature>
<dbReference type="PANTHER" id="PTHR30287">
    <property type="entry name" value="MEMBRANE COMPONENT OF PREDICTED ABC SUPERFAMILY METABOLITE UPTAKE TRANSPORTER"/>
    <property type="match status" value="1"/>
</dbReference>
<accession>A0A7M1XNB6</accession>
<proteinExistence type="predicted"/>
<evidence type="ECO:0000256" key="6">
    <source>
        <dbReference type="SAM" id="Phobius"/>
    </source>
</evidence>
<dbReference type="GO" id="GO:0055085">
    <property type="term" value="P:transmembrane transport"/>
    <property type="evidence" value="ECO:0007669"/>
    <property type="project" value="InterPro"/>
</dbReference>
<feature type="domain" description="ABC3 transporter permease C-terminal" evidence="7">
    <location>
        <begin position="330"/>
        <end position="443"/>
    </location>
</feature>
<feature type="transmembrane region" description="Helical" evidence="6">
    <location>
        <begin position="761"/>
        <end position="781"/>
    </location>
</feature>
<keyword evidence="5 6" id="KW-0472">Membrane</keyword>
<sequence length="842" mass="94947">MVKKKNSTFSLMFRMMMRSIKQNVLQFLAIIAIGAIAITLFVGLIANADVFESQVNSVYSQGNLADLWVTTPIDQVDSNDLNGIKRLLQEGEEIEGRSYITSSSGNNSIYLCVVHEMPTISKPYGELEVSEENTNDYFLYVDYDLKKRDENVSSLYSLGDDFSFSFDISQFNGNENVALFDGYVKEGKSNIFRADKVTFKGRVTGFMNHPENITRAAYNGSVVVMSDKMFKKALLDVVEENFEKEQTEMLMSVISFYLGFNDLNAPYYTNPNQFVIKTNPGRDIDALKKQITEYFESKSNNNLYLITKRENMPFYTALNDDVRQARQFTFVFPLVFFLVAILVILTTISQLVLKDRTQIGTLKAIGVSKWQIIFNYIMLTVVLVFTGTMIGEIIGPLIVPGILGQKYLILYSLPQANYQFPILNGLLAAIVFALCASLVTYLVCRRETSLKPSESMRPPVSHLKTRTPIKKEKAKVSFFDLKMAMRNIRMNFNKSLMTVMGILGCTALLVCGFGIENTITYGINHDMKAFHNDDISLTFNNTKEREYLIEDFSKIEGIDVPKCDFTITTSTTLYVTDGPQMESHFYLIPDYNNYLDVSVAIDEVAISQKVAKQTGAKEGDMINFTFNSKKLSCKVGVVYEAFFYNGIVIHEGNPVLSHIGSPGYLSAAIKVKDGYDIKKIKTELESLTYVASASTQEDWKANIQDVMSGILVMTNAIKIFAILLGIVVLYNLTLMNFKQKNRDIATLKVLGFTLRETMSSLLIESLTLTFAGVAIGMALGYPFMLAVMETNIVALVHYLYIIYPSTFIYAFLLTYVLDCVINLLLSYRIRRVKMIESLKSVE</sequence>
<organism evidence="8 9">
    <name type="scientific">Treponema rectale</name>
    <dbReference type="NCBI Taxonomy" id="744512"/>
    <lineage>
        <taxon>Bacteria</taxon>
        <taxon>Pseudomonadati</taxon>
        <taxon>Spirochaetota</taxon>
        <taxon>Spirochaetia</taxon>
        <taxon>Spirochaetales</taxon>
        <taxon>Treponemataceae</taxon>
        <taxon>Treponema</taxon>
    </lineage>
</organism>
<evidence type="ECO:0000313" key="8">
    <source>
        <dbReference type="EMBL" id="QOS39622.1"/>
    </source>
</evidence>
<feature type="transmembrane region" description="Helical" evidence="6">
    <location>
        <begin position="801"/>
        <end position="825"/>
    </location>
</feature>
<evidence type="ECO:0000256" key="4">
    <source>
        <dbReference type="ARBA" id="ARBA00022989"/>
    </source>
</evidence>
<dbReference type="AlphaFoldDB" id="A0A7M1XNB6"/>